<proteinExistence type="predicted"/>
<dbReference type="Proteomes" id="UP000298327">
    <property type="component" value="Unassembled WGS sequence"/>
</dbReference>
<evidence type="ECO:0000313" key="2">
    <source>
        <dbReference type="EMBL" id="TFY53552.1"/>
    </source>
</evidence>
<comment type="caution">
    <text evidence="2">The sequence shown here is derived from an EMBL/GenBank/DDBJ whole genome shotgun (WGS) entry which is preliminary data.</text>
</comment>
<dbReference type="AlphaFoldDB" id="A0A4Y9XUX0"/>
<keyword evidence="3" id="KW-1185">Reference proteome</keyword>
<reference evidence="2 3" key="1">
    <citation type="submission" date="2019-02" db="EMBL/GenBank/DDBJ databases">
        <title>Genome sequencing of the rare red list fungi Dentipellis fragilis.</title>
        <authorList>
            <person name="Buettner E."/>
            <person name="Kellner H."/>
        </authorList>
    </citation>
    <scope>NUCLEOTIDE SEQUENCE [LARGE SCALE GENOMIC DNA]</scope>
    <source>
        <strain evidence="2 3">DSM 105465</strain>
    </source>
</reference>
<evidence type="ECO:0000313" key="3">
    <source>
        <dbReference type="Proteomes" id="UP000298327"/>
    </source>
</evidence>
<protein>
    <submittedName>
        <fullName evidence="2">Uncharacterized protein</fullName>
    </submittedName>
</protein>
<feature type="chain" id="PRO_5021273256" evidence="1">
    <location>
        <begin position="21"/>
        <end position="72"/>
    </location>
</feature>
<gene>
    <name evidence="2" type="ORF">EVG20_g10062</name>
</gene>
<accession>A0A4Y9XUX0</accession>
<dbReference type="EMBL" id="SEOQ01001136">
    <property type="protein sequence ID" value="TFY53552.1"/>
    <property type="molecule type" value="Genomic_DNA"/>
</dbReference>
<name>A0A4Y9XUX0_9AGAM</name>
<sequence length="72" mass="7533">MPSYFTIATTILAVAGMSYASPIAMEKGHVTSGEVDSIEPGTLDVGIGSAINMPRFNAFGDARVPMAARNTR</sequence>
<keyword evidence="1" id="KW-0732">Signal</keyword>
<feature type="signal peptide" evidence="1">
    <location>
        <begin position="1"/>
        <end position="20"/>
    </location>
</feature>
<feature type="non-terminal residue" evidence="2">
    <location>
        <position position="72"/>
    </location>
</feature>
<organism evidence="2 3">
    <name type="scientific">Dentipellis fragilis</name>
    <dbReference type="NCBI Taxonomy" id="205917"/>
    <lineage>
        <taxon>Eukaryota</taxon>
        <taxon>Fungi</taxon>
        <taxon>Dikarya</taxon>
        <taxon>Basidiomycota</taxon>
        <taxon>Agaricomycotina</taxon>
        <taxon>Agaricomycetes</taxon>
        <taxon>Russulales</taxon>
        <taxon>Hericiaceae</taxon>
        <taxon>Dentipellis</taxon>
    </lineage>
</organism>
<evidence type="ECO:0000256" key="1">
    <source>
        <dbReference type="SAM" id="SignalP"/>
    </source>
</evidence>